<evidence type="ECO:0000313" key="2">
    <source>
        <dbReference type="EMBL" id="GET93555.1"/>
    </source>
</evidence>
<gene>
    <name evidence="2" type="ORF">LtaPh_3646900</name>
</gene>
<proteinExistence type="predicted"/>
<organism evidence="2 3">
    <name type="scientific">Leishmania tarentolae</name>
    <name type="common">Sauroleishmania tarentolae</name>
    <dbReference type="NCBI Taxonomy" id="5689"/>
    <lineage>
        <taxon>Eukaryota</taxon>
        <taxon>Discoba</taxon>
        <taxon>Euglenozoa</taxon>
        <taxon>Kinetoplastea</taxon>
        <taxon>Metakinetoplastina</taxon>
        <taxon>Trypanosomatida</taxon>
        <taxon>Trypanosomatidae</taxon>
        <taxon>Leishmaniinae</taxon>
        <taxon>Leishmania</taxon>
        <taxon>lizard Leishmania</taxon>
    </lineage>
</organism>
<keyword evidence="3" id="KW-1185">Reference proteome</keyword>
<dbReference type="Proteomes" id="UP000419144">
    <property type="component" value="Unassembled WGS sequence"/>
</dbReference>
<accession>A0A640KWM5</accession>
<name>A0A640KWM5_LEITA</name>
<sequence length="354" mass="40499">MASPVFMHSRPNFLPRRSQLPEPHTPRKQETMPISASRVPTFSEGLQFTTEDVHEFRAHSAVDHRWSITDEGPYAAGTPSVREEMHCFNSEEERLLWKAAKLRHSIETDLMPRQELVECALRQGRRELVKMQHLLPSVDFLAFRQKCAAWCYQLRLFEELVVDTMLREAVECAARSGEVTTPAQWRKSNQWPSITNFLELQLRLWLTLGDNGVVESTSEQLTRETSAVYRHLSVIWADQQRRCLTSDFLDRYYSLRDIVHGWGIAWRMRGSCDDEEQSVSSAVHSRLPDEANNSCICPFPAWESLSEVDRLNSYSKICASHLSKDVAECLETLLVTNFGDVLSHVQSVTTGASA</sequence>
<reference evidence="2" key="1">
    <citation type="submission" date="2019-11" db="EMBL/GenBank/DDBJ databases">
        <title>Leishmania tarentolae CDS.</title>
        <authorList>
            <person name="Goto Y."/>
            <person name="Yamagishi J."/>
        </authorList>
    </citation>
    <scope>NUCLEOTIDE SEQUENCE [LARGE SCALE GENOMIC DNA]</scope>
    <source>
        <strain evidence="2">Parrot Tar II</strain>
    </source>
</reference>
<feature type="region of interest" description="Disordered" evidence="1">
    <location>
        <begin position="1"/>
        <end position="36"/>
    </location>
</feature>
<comment type="caution">
    <text evidence="2">The sequence shown here is derived from an EMBL/GenBank/DDBJ whole genome shotgun (WGS) entry which is preliminary data.</text>
</comment>
<dbReference type="VEuPathDB" id="TriTrypDB:LtaPh_3646900"/>
<protein>
    <submittedName>
        <fullName evidence="2">Uncharacterized protein</fullName>
    </submittedName>
</protein>
<dbReference type="AlphaFoldDB" id="A0A640KWM5"/>
<dbReference type="OrthoDB" id="260482at2759"/>
<evidence type="ECO:0000256" key="1">
    <source>
        <dbReference type="SAM" id="MobiDB-lite"/>
    </source>
</evidence>
<evidence type="ECO:0000313" key="3">
    <source>
        <dbReference type="Proteomes" id="UP000419144"/>
    </source>
</evidence>
<dbReference type="EMBL" id="BLBS01000057">
    <property type="protein sequence ID" value="GET93555.1"/>
    <property type="molecule type" value="Genomic_DNA"/>
</dbReference>